<sequence>MLRWNSLLRPVLLSIFIIHFPATILPLVWAESAHITSHVVANVENDTSISHSLQLEDEIQSQHSAVEQRLIRQQVIGVKKMSDDEGEKFFLEYWSFGDGPAKAIRRETVDDPHLEDGDVEGSFESWMKNSSSLLDMSPSIPPLSLHEQESDSFLRIVGRQLKIPRNVLLPFLKRDFKCPSGTFNCTSINHPGSCCSNGDTCMLVNDTGLGDVGCCPQGEHCSGVTSCISGYDSCPSSLGGGCCIPGFSCVTGGCALVSTSTVIETLTPSTSSAATSSTARTFSSSLTTAPSMTAVATTASTIPPSHLRPPVPVFLLAQRVSMRVQQCIRVGAAASVEIVTLHRVRRLLQRQNSTLMASPLQDPLALLQGRLPPVLMAGSAVQIQQEVVVVRADSRAGQAAQQLGLALQALLLQKANL</sequence>
<organism evidence="1 2">
    <name type="scientific">Elaphomyces granulatus</name>
    <dbReference type="NCBI Taxonomy" id="519963"/>
    <lineage>
        <taxon>Eukaryota</taxon>
        <taxon>Fungi</taxon>
        <taxon>Dikarya</taxon>
        <taxon>Ascomycota</taxon>
        <taxon>Pezizomycotina</taxon>
        <taxon>Eurotiomycetes</taxon>
        <taxon>Eurotiomycetidae</taxon>
        <taxon>Eurotiales</taxon>
        <taxon>Elaphomycetaceae</taxon>
        <taxon>Elaphomyces</taxon>
    </lineage>
</organism>
<accession>A0A232LPK4</accession>
<gene>
    <name evidence="1" type="ORF">Egran_06162</name>
</gene>
<evidence type="ECO:0000313" key="2">
    <source>
        <dbReference type="Proteomes" id="UP000243515"/>
    </source>
</evidence>
<dbReference type="EMBL" id="NPHW01006159">
    <property type="protein sequence ID" value="OXV06069.1"/>
    <property type="molecule type" value="Genomic_DNA"/>
</dbReference>
<dbReference type="AlphaFoldDB" id="A0A232LPK4"/>
<keyword evidence="2" id="KW-1185">Reference proteome</keyword>
<dbReference type="PANTHER" id="PTHR39599">
    <property type="entry name" value="GPI-ANCHORED PROTEIN (EUROFUNG)-RELATED-RELATED"/>
    <property type="match status" value="1"/>
</dbReference>
<protein>
    <recommendedName>
        <fullName evidence="3">GPI anchored protein</fullName>
    </recommendedName>
</protein>
<dbReference type="PANTHER" id="PTHR39599:SF2">
    <property type="entry name" value="ANCHORED PROTEIN, PUTATIVE (AFU_ORTHOLOGUE AFUA_1G09650)-RELATED"/>
    <property type="match status" value="1"/>
</dbReference>
<evidence type="ECO:0008006" key="3">
    <source>
        <dbReference type="Google" id="ProtNLM"/>
    </source>
</evidence>
<dbReference type="OrthoDB" id="2426396at2759"/>
<name>A0A232LPK4_9EURO</name>
<proteinExistence type="predicted"/>
<reference evidence="1 2" key="1">
    <citation type="journal article" date="2015" name="Environ. Microbiol.">
        <title>Metagenome sequence of Elaphomyces granulatus from sporocarp tissue reveals Ascomycota ectomycorrhizal fingerprints of genome expansion and a Proteobacteria-rich microbiome.</title>
        <authorList>
            <person name="Quandt C.A."/>
            <person name="Kohler A."/>
            <person name="Hesse C.N."/>
            <person name="Sharpton T.J."/>
            <person name="Martin F."/>
            <person name="Spatafora J.W."/>
        </authorList>
    </citation>
    <scope>NUCLEOTIDE SEQUENCE [LARGE SCALE GENOMIC DNA]</scope>
    <source>
        <strain evidence="1 2">OSC145934</strain>
    </source>
</reference>
<evidence type="ECO:0000313" key="1">
    <source>
        <dbReference type="EMBL" id="OXV06069.1"/>
    </source>
</evidence>
<comment type="caution">
    <text evidence="1">The sequence shown here is derived from an EMBL/GenBank/DDBJ whole genome shotgun (WGS) entry which is preliminary data.</text>
</comment>
<dbReference type="Proteomes" id="UP000243515">
    <property type="component" value="Unassembled WGS sequence"/>
</dbReference>